<feature type="binding site" evidence="8">
    <location>
        <position position="486"/>
    </location>
    <ligand>
        <name>ATP</name>
        <dbReference type="ChEBI" id="CHEBI:30616"/>
    </ligand>
</feature>
<evidence type="ECO:0000313" key="10">
    <source>
        <dbReference type="EMBL" id="MBK1727107.1"/>
    </source>
</evidence>
<dbReference type="SUPFAM" id="SSF55681">
    <property type="entry name" value="Class II aaRS and biotin synthetases"/>
    <property type="match status" value="1"/>
</dbReference>
<dbReference type="NCBIfam" id="NF001750">
    <property type="entry name" value="PRK00476.1"/>
    <property type="match status" value="1"/>
</dbReference>
<evidence type="ECO:0000313" key="11">
    <source>
        <dbReference type="Proteomes" id="UP000738126"/>
    </source>
</evidence>
<feature type="binding site" evidence="8">
    <location>
        <position position="219"/>
    </location>
    <ligand>
        <name>L-aspartate</name>
        <dbReference type="ChEBI" id="CHEBI:29991"/>
    </ligand>
</feature>
<dbReference type="InterPro" id="IPR012340">
    <property type="entry name" value="NA-bd_OB-fold"/>
</dbReference>
<feature type="site" description="Important for tRNA non-discrimination" evidence="8">
    <location>
        <position position="81"/>
    </location>
</feature>
<feature type="binding site" evidence="8">
    <location>
        <begin position="538"/>
        <end position="541"/>
    </location>
    <ligand>
        <name>ATP</name>
        <dbReference type="ChEBI" id="CHEBI:30616"/>
    </ligand>
</feature>
<feature type="binding site" evidence="8">
    <location>
        <position position="493"/>
    </location>
    <ligand>
        <name>L-aspartate</name>
        <dbReference type="ChEBI" id="CHEBI:29991"/>
    </ligand>
</feature>
<proteinExistence type="inferred from homology"/>
<dbReference type="Gene3D" id="2.40.50.140">
    <property type="entry name" value="Nucleic acid-binding proteins"/>
    <property type="match status" value="1"/>
</dbReference>
<dbReference type="PANTHER" id="PTHR22594:SF5">
    <property type="entry name" value="ASPARTATE--TRNA LIGASE, MITOCHONDRIAL"/>
    <property type="match status" value="1"/>
</dbReference>
<keyword evidence="2 8" id="KW-0963">Cytoplasm</keyword>
<evidence type="ECO:0000256" key="2">
    <source>
        <dbReference type="ARBA" id="ARBA00022490"/>
    </source>
</evidence>
<evidence type="ECO:0000256" key="6">
    <source>
        <dbReference type="ARBA" id="ARBA00022917"/>
    </source>
</evidence>
<evidence type="ECO:0000256" key="3">
    <source>
        <dbReference type="ARBA" id="ARBA00022598"/>
    </source>
</evidence>
<reference evidence="10 11" key="1">
    <citation type="journal article" date="2020" name="Microorganisms">
        <title>Osmotic Adaptation and Compatible Solute Biosynthesis of Phototrophic Bacteria as Revealed from Genome Analyses.</title>
        <authorList>
            <person name="Imhoff J.F."/>
            <person name="Rahn T."/>
            <person name="Kunzel S."/>
            <person name="Keller A."/>
            <person name="Neulinger S.C."/>
        </authorList>
    </citation>
    <scope>NUCLEOTIDE SEQUENCE [LARGE SCALE GENOMIC DNA]</scope>
    <source>
        <strain evidence="10 11">DSM 15116</strain>
    </source>
</reference>
<dbReference type="InterPro" id="IPR047090">
    <property type="entry name" value="AspRS_core"/>
</dbReference>
<dbReference type="PRINTS" id="PR01042">
    <property type="entry name" value="TRNASYNTHASP"/>
</dbReference>
<dbReference type="CDD" id="cd04317">
    <property type="entry name" value="EcAspRS_like_N"/>
    <property type="match status" value="1"/>
</dbReference>
<feature type="domain" description="Aminoacyl-transfer RNA synthetases class-II family profile" evidence="9">
    <location>
        <begin position="140"/>
        <end position="559"/>
    </location>
</feature>
<keyword evidence="11" id="KW-1185">Reference proteome</keyword>
<evidence type="ECO:0000256" key="7">
    <source>
        <dbReference type="ARBA" id="ARBA00023146"/>
    </source>
</evidence>
<dbReference type="Pfam" id="PF02938">
    <property type="entry name" value="GAD"/>
    <property type="match status" value="1"/>
</dbReference>
<sequence>MRSHYCGEISERQLDSEVTLCGWVHRRRDHGGVIFIDLRDRAGLVQVVFNPEDEAAFATADRARGEYVLRVTGRVRHRPEGTVNPDLHSGAVEVVGTAVEVLNTAQTPPFQLEEHEHAGEDVRLRYRYLDLRRPEMQQRLQLRARVTSSIRRQLEEEGFLDIETPMLTRATPEGARDYLVPSRTHPGRFFALPQSPQLFKQLLMMAGFDRYYQIVRCFRDEDLRADRQPEFTQLDMEAAFVDEEAVMGVTERMLRRLFREVLGTELAEPFPRISHAEALDRFGSDKPDLRIPLELVEVADLVAGVDFKVFSGPANDPRGRVAALRVPGGGALTRKQIDDYTELVGRYGAKGLAYIKVNDPGQGLEGLQSPIVKFLTEEAVTGILERTGAEVGDLIFFGADKAGVVNAALGTLRVHLGHDLDMVEPGWRPLWVVDFPMFEYDEQDGRLYSLHHPFTAPRAADPAALRDEDPEALLSRAYDVVLNGVELGGGSVRIHDTAMQQAVFGLLGIDEEQAQAKFGFLLEALQYGCPPHGGIAFGLDRLVMLMAGADSIREVMAFPKTQTATCLLTEAPAEVGEAQLQELGIRLRRVSGAQ</sequence>
<comment type="function">
    <text evidence="8">Aspartyl-tRNA synthetase with relaxed tRNA specificity since it is able to aspartylate not only its cognate tRNA(Asp) but also tRNA(Asn). Reaction proceeds in two steps: L-aspartate is first activated by ATP to form Asp-AMP and then transferred to the acceptor end of tRNA(Asp/Asn).</text>
</comment>
<dbReference type="InterPro" id="IPR006195">
    <property type="entry name" value="aa-tRNA-synth_II"/>
</dbReference>
<dbReference type="Proteomes" id="UP000738126">
    <property type="component" value="Unassembled WGS sequence"/>
</dbReference>
<evidence type="ECO:0000256" key="4">
    <source>
        <dbReference type="ARBA" id="ARBA00022741"/>
    </source>
</evidence>
<dbReference type="InterPro" id="IPR047089">
    <property type="entry name" value="Asp-tRNA-ligase_1_N"/>
</dbReference>
<comment type="subunit">
    <text evidence="8">Homodimer.</text>
</comment>
<dbReference type="SUPFAM" id="SSF55261">
    <property type="entry name" value="GAD domain-like"/>
    <property type="match status" value="1"/>
</dbReference>
<dbReference type="InterPro" id="IPR002312">
    <property type="entry name" value="Asp/Asn-tRNA-synth_IIb"/>
</dbReference>
<dbReference type="Gene3D" id="3.30.930.10">
    <property type="entry name" value="Bira Bifunctional Protein, Domain 2"/>
    <property type="match status" value="1"/>
</dbReference>
<accession>A0ABS1E7F8</accession>
<feature type="site" description="Important for tRNA non-discrimination" evidence="8">
    <location>
        <position position="30"/>
    </location>
</feature>
<dbReference type="CDD" id="cd00777">
    <property type="entry name" value="AspRS_core"/>
    <property type="match status" value="1"/>
</dbReference>
<dbReference type="RefSeq" id="WP_200259706.1">
    <property type="nucleotide sequence ID" value="NZ_NRSH01000099.1"/>
</dbReference>
<comment type="subcellular location">
    <subcellularLocation>
        <location evidence="8">Cytoplasm</location>
    </subcellularLocation>
</comment>
<feature type="binding site" evidence="8">
    <location>
        <position position="173"/>
    </location>
    <ligand>
        <name>L-aspartate</name>
        <dbReference type="ChEBI" id="CHEBI:29991"/>
    </ligand>
</feature>
<gene>
    <name evidence="8" type="primary">aspS</name>
    <name evidence="10" type="ORF">CKO13_08750</name>
</gene>
<dbReference type="InterPro" id="IPR045864">
    <property type="entry name" value="aa-tRNA-synth_II/BPL/LPL"/>
</dbReference>
<keyword evidence="4 8" id="KW-0547">Nucleotide-binding</keyword>
<keyword evidence="6 8" id="KW-0648">Protein biosynthesis</keyword>
<dbReference type="InterPro" id="IPR004115">
    <property type="entry name" value="GAD-like_sf"/>
</dbReference>
<feature type="region of interest" description="Aspartate" evidence="8">
    <location>
        <begin position="197"/>
        <end position="200"/>
    </location>
</feature>
<evidence type="ECO:0000256" key="8">
    <source>
        <dbReference type="HAMAP-Rule" id="MF_00044"/>
    </source>
</evidence>
<protein>
    <recommendedName>
        <fullName evidence="8">Aspartate--tRNA(Asp/Asn) ligase</fullName>
        <ecNumber evidence="8">6.1.1.23</ecNumber>
    </recommendedName>
    <alternativeName>
        <fullName evidence="8">Aspartyl-tRNA synthetase</fullName>
        <shortName evidence="8">AspRS</shortName>
    </alternativeName>
    <alternativeName>
        <fullName evidence="8">Non-discriminating aspartyl-tRNA synthetase</fullName>
        <shortName evidence="8">ND-AspRS</shortName>
    </alternativeName>
</protein>
<comment type="catalytic activity">
    <reaction evidence="8">
        <text>tRNA(Asx) + L-aspartate + ATP = L-aspartyl-tRNA(Asx) + AMP + diphosphate</text>
        <dbReference type="Rhea" id="RHEA:18349"/>
        <dbReference type="Rhea" id="RHEA-COMP:9710"/>
        <dbReference type="Rhea" id="RHEA-COMP:9711"/>
        <dbReference type="ChEBI" id="CHEBI:29991"/>
        <dbReference type="ChEBI" id="CHEBI:30616"/>
        <dbReference type="ChEBI" id="CHEBI:33019"/>
        <dbReference type="ChEBI" id="CHEBI:78442"/>
        <dbReference type="ChEBI" id="CHEBI:78516"/>
        <dbReference type="ChEBI" id="CHEBI:456215"/>
        <dbReference type="EC" id="6.1.1.23"/>
    </reaction>
</comment>
<keyword evidence="3 8" id="KW-0436">Ligase</keyword>
<dbReference type="Pfam" id="PF00152">
    <property type="entry name" value="tRNA-synt_2"/>
    <property type="match status" value="1"/>
</dbReference>
<evidence type="ECO:0000256" key="1">
    <source>
        <dbReference type="ARBA" id="ARBA00006303"/>
    </source>
</evidence>
<dbReference type="EMBL" id="NRSH01000099">
    <property type="protein sequence ID" value="MBK1727107.1"/>
    <property type="molecule type" value="Genomic_DNA"/>
</dbReference>
<dbReference type="InterPro" id="IPR004524">
    <property type="entry name" value="Asp-tRNA-ligase_1"/>
</dbReference>
<feature type="binding site" evidence="8">
    <location>
        <position position="228"/>
    </location>
    <ligand>
        <name>ATP</name>
        <dbReference type="ChEBI" id="CHEBI:30616"/>
    </ligand>
</feature>
<dbReference type="InterPro" id="IPR029351">
    <property type="entry name" value="GAD_dom"/>
</dbReference>
<evidence type="ECO:0000256" key="5">
    <source>
        <dbReference type="ARBA" id="ARBA00022840"/>
    </source>
</evidence>
<dbReference type="GO" id="GO:0016874">
    <property type="term" value="F:ligase activity"/>
    <property type="evidence" value="ECO:0007669"/>
    <property type="project" value="UniProtKB-KW"/>
</dbReference>
<dbReference type="EC" id="6.1.1.23" evidence="8"/>
<dbReference type="NCBIfam" id="TIGR00459">
    <property type="entry name" value="aspS_bact"/>
    <property type="match status" value="1"/>
</dbReference>
<dbReference type="SUPFAM" id="SSF50249">
    <property type="entry name" value="Nucleic acid-binding proteins"/>
    <property type="match status" value="1"/>
</dbReference>
<dbReference type="Gene3D" id="3.30.1360.30">
    <property type="entry name" value="GAD-like domain"/>
    <property type="match status" value="1"/>
</dbReference>
<dbReference type="HAMAP" id="MF_00044">
    <property type="entry name" value="Asp_tRNA_synth_type1"/>
    <property type="match status" value="1"/>
</dbReference>
<feature type="binding site" evidence="8">
    <location>
        <begin position="219"/>
        <end position="221"/>
    </location>
    <ligand>
        <name>ATP</name>
        <dbReference type="ChEBI" id="CHEBI:30616"/>
    </ligand>
</feature>
<keyword evidence="5 8" id="KW-0067">ATP-binding</keyword>
<comment type="similarity">
    <text evidence="1 8">Belongs to the class-II aminoacyl-tRNA synthetase family. Type 1 subfamily.</text>
</comment>
<comment type="caution">
    <text evidence="10">The sequence shown here is derived from an EMBL/GenBank/DDBJ whole genome shotgun (WGS) entry which is preliminary data.</text>
</comment>
<organism evidence="10 11">
    <name type="scientific">Halorhodospira neutriphila</name>
    <dbReference type="NCBI Taxonomy" id="168379"/>
    <lineage>
        <taxon>Bacteria</taxon>
        <taxon>Pseudomonadati</taxon>
        <taxon>Pseudomonadota</taxon>
        <taxon>Gammaproteobacteria</taxon>
        <taxon>Chromatiales</taxon>
        <taxon>Ectothiorhodospiraceae</taxon>
        <taxon>Halorhodospira</taxon>
    </lineage>
</organism>
<dbReference type="PROSITE" id="PS50862">
    <property type="entry name" value="AA_TRNA_LIGASE_II"/>
    <property type="match status" value="1"/>
</dbReference>
<dbReference type="Pfam" id="PF01336">
    <property type="entry name" value="tRNA_anti-codon"/>
    <property type="match status" value="1"/>
</dbReference>
<dbReference type="PANTHER" id="PTHR22594">
    <property type="entry name" value="ASPARTYL/LYSYL-TRNA SYNTHETASE"/>
    <property type="match status" value="1"/>
</dbReference>
<evidence type="ECO:0000259" key="9">
    <source>
        <dbReference type="PROSITE" id="PS50862"/>
    </source>
</evidence>
<feature type="binding site" evidence="8">
    <location>
        <position position="451"/>
    </location>
    <ligand>
        <name>L-aspartate</name>
        <dbReference type="ChEBI" id="CHEBI:29991"/>
    </ligand>
</feature>
<dbReference type="InterPro" id="IPR004365">
    <property type="entry name" value="NA-bd_OB_tRNA"/>
</dbReference>
<dbReference type="InterPro" id="IPR004364">
    <property type="entry name" value="Aa-tRNA-synt_II"/>
</dbReference>
<keyword evidence="7 8" id="KW-0030">Aminoacyl-tRNA synthetase</keyword>
<name>A0ABS1E7F8_9GAMM</name>